<gene>
    <name evidence="2" type="ORF">VNI00_014994</name>
</gene>
<evidence type="ECO:0000313" key="3">
    <source>
        <dbReference type="Proteomes" id="UP001383192"/>
    </source>
</evidence>
<dbReference type="EMBL" id="JAYKXP010000091">
    <property type="protein sequence ID" value="KAK7028043.1"/>
    <property type="molecule type" value="Genomic_DNA"/>
</dbReference>
<sequence>MPPRRRNGLASGSLAPAKVQLRHAKNVPNQLKRGLVGEVNCHFAFEHFIFIIGYVDRMRRRIKIEQYLPACYIARFGTWDRVRPLVGQHGSIGSRTAAAYIHRSFCSFARANAKLQRKIGFEAWAGLYIGDTLAWELINSPNAEADGEEEEVDADVEVEKAGVDSENDSDVTL</sequence>
<keyword evidence="3" id="KW-1185">Reference proteome</keyword>
<evidence type="ECO:0000256" key="1">
    <source>
        <dbReference type="SAM" id="MobiDB-lite"/>
    </source>
</evidence>
<dbReference type="Proteomes" id="UP001383192">
    <property type="component" value="Unassembled WGS sequence"/>
</dbReference>
<reference evidence="2 3" key="1">
    <citation type="submission" date="2024-01" db="EMBL/GenBank/DDBJ databases">
        <title>A draft genome for a cacao thread blight-causing isolate of Paramarasmius palmivorus.</title>
        <authorList>
            <person name="Baruah I.K."/>
            <person name="Bukari Y."/>
            <person name="Amoako-Attah I."/>
            <person name="Meinhardt L.W."/>
            <person name="Bailey B.A."/>
            <person name="Cohen S.P."/>
        </authorList>
    </citation>
    <scope>NUCLEOTIDE SEQUENCE [LARGE SCALE GENOMIC DNA]</scope>
    <source>
        <strain evidence="2 3">GH-12</strain>
    </source>
</reference>
<protein>
    <submittedName>
        <fullName evidence="2">Uncharacterized protein</fullName>
    </submittedName>
</protein>
<comment type="caution">
    <text evidence="2">The sequence shown here is derived from an EMBL/GenBank/DDBJ whole genome shotgun (WGS) entry which is preliminary data.</text>
</comment>
<feature type="region of interest" description="Disordered" evidence="1">
    <location>
        <begin position="144"/>
        <end position="173"/>
    </location>
</feature>
<feature type="compositionally biased region" description="Acidic residues" evidence="1">
    <location>
        <begin position="145"/>
        <end position="156"/>
    </location>
</feature>
<organism evidence="2 3">
    <name type="scientific">Paramarasmius palmivorus</name>
    <dbReference type="NCBI Taxonomy" id="297713"/>
    <lineage>
        <taxon>Eukaryota</taxon>
        <taxon>Fungi</taxon>
        <taxon>Dikarya</taxon>
        <taxon>Basidiomycota</taxon>
        <taxon>Agaricomycotina</taxon>
        <taxon>Agaricomycetes</taxon>
        <taxon>Agaricomycetidae</taxon>
        <taxon>Agaricales</taxon>
        <taxon>Marasmiineae</taxon>
        <taxon>Marasmiaceae</taxon>
        <taxon>Paramarasmius</taxon>
    </lineage>
</organism>
<dbReference type="AlphaFoldDB" id="A0AAW0BPG4"/>
<proteinExistence type="predicted"/>
<evidence type="ECO:0000313" key="2">
    <source>
        <dbReference type="EMBL" id="KAK7028043.1"/>
    </source>
</evidence>
<accession>A0AAW0BPG4</accession>
<name>A0AAW0BPG4_9AGAR</name>